<dbReference type="Pfam" id="PF01541">
    <property type="entry name" value="GIY-YIG"/>
    <property type="match status" value="1"/>
</dbReference>
<evidence type="ECO:0000259" key="3">
    <source>
        <dbReference type="PROSITE" id="PS50164"/>
    </source>
</evidence>
<evidence type="ECO:0000256" key="1">
    <source>
        <dbReference type="ARBA" id="ARBA00007435"/>
    </source>
</evidence>
<protein>
    <recommendedName>
        <fullName evidence="3">GIY-YIG domain-containing protein</fullName>
    </recommendedName>
</protein>
<sequence length="106" mass="12138">MPGYMYILRCADDSYYVGSTRDLYRRVQQHNAGEGSAYTRRRLPVELVYSAYFDSVAEAFGMEKRVQNWSRAKRQALIDGDFDRLPALAKKPRRKRTVEPGGPSTG</sequence>
<dbReference type="InterPro" id="IPR050190">
    <property type="entry name" value="UPF0213_domain"/>
</dbReference>
<keyword evidence="5" id="KW-1185">Reference proteome</keyword>
<dbReference type="AlphaFoldDB" id="A0A2S0KKW0"/>
<evidence type="ECO:0000313" key="5">
    <source>
        <dbReference type="Proteomes" id="UP000239814"/>
    </source>
</evidence>
<dbReference type="EMBL" id="CP027433">
    <property type="protein sequence ID" value="AVM02322.1"/>
    <property type="molecule type" value="Genomic_DNA"/>
</dbReference>
<accession>A0A2S0KKW0</accession>
<dbReference type="PANTHER" id="PTHR34477:SF1">
    <property type="entry name" value="UPF0213 PROTEIN YHBQ"/>
    <property type="match status" value="1"/>
</dbReference>
<comment type="similarity">
    <text evidence="1">Belongs to the UPF0213 family.</text>
</comment>
<feature type="domain" description="GIY-YIG" evidence="3">
    <location>
        <begin position="1"/>
        <end position="76"/>
    </location>
</feature>
<feature type="region of interest" description="Disordered" evidence="2">
    <location>
        <begin position="84"/>
        <end position="106"/>
    </location>
</feature>
<dbReference type="CDD" id="cd10456">
    <property type="entry name" value="GIY-YIG_UPF0213"/>
    <property type="match status" value="1"/>
</dbReference>
<dbReference type="InterPro" id="IPR035901">
    <property type="entry name" value="GIY-YIG_endonuc_sf"/>
</dbReference>
<evidence type="ECO:0000313" key="4">
    <source>
        <dbReference type="EMBL" id="AVM02322.1"/>
    </source>
</evidence>
<organism evidence="4 5">
    <name type="scientific">Gordonia iterans</name>
    <dbReference type="NCBI Taxonomy" id="1004901"/>
    <lineage>
        <taxon>Bacteria</taxon>
        <taxon>Bacillati</taxon>
        <taxon>Actinomycetota</taxon>
        <taxon>Actinomycetes</taxon>
        <taxon>Mycobacteriales</taxon>
        <taxon>Gordoniaceae</taxon>
        <taxon>Gordonia</taxon>
    </lineage>
</organism>
<dbReference type="PROSITE" id="PS50164">
    <property type="entry name" value="GIY_YIG"/>
    <property type="match status" value="1"/>
</dbReference>
<evidence type="ECO:0000256" key="2">
    <source>
        <dbReference type="SAM" id="MobiDB-lite"/>
    </source>
</evidence>
<name>A0A2S0KKW0_9ACTN</name>
<dbReference type="Proteomes" id="UP000239814">
    <property type="component" value="Chromosome"/>
</dbReference>
<reference evidence="4 5" key="1">
    <citation type="submission" date="2018-03" db="EMBL/GenBank/DDBJ databases">
        <title>Characteristics and genome of n-alkane degrading marine bacteria Gordonia iterans isolated from crude oil contaminated in Tae-an, South Korea.</title>
        <authorList>
            <person name="Lee S.-S."/>
            <person name="Kim H."/>
        </authorList>
    </citation>
    <scope>NUCLEOTIDE SEQUENCE [LARGE SCALE GENOMIC DNA]</scope>
    <source>
        <strain evidence="4 5">Co17</strain>
    </source>
</reference>
<dbReference type="InterPro" id="IPR000305">
    <property type="entry name" value="GIY-YIG_endonuc"/>
</dbReference>
<dbReference type="RefSeq" id="WP_105944022.1">
    <property type="nucleotide sequence ID" value="NZ_CP027433.1"/>
</dbReference>
<proteinExistence type="inferred from homology"/>
<dbReference type="SUPFAM" id="SSF82771">
    <property type="entry name" value="GIY-YIG endonuclease"/>
    <property type="match status" value="1"/>
</dbReference>
<dbReference type="OrthoDB" id="9797095at2"/>
<dbReference type="KEGG" id="git:C6V83_16160"/>
<dbReference type="PANTHER" id="PTHR34477">
    <property type="entry name" value="UPF0213 PROTEIN YHBQ"/>
    <property type="match status" value="1"/>
</dbReference>
<gene>
    <name evidence="4" type="ORF">C6V83_16160</name>
</gene>
<dbReference type="Gene3D" id="3.40.1440.10">
    <property type="entry name" value="GIY-YIG endonuclease"/>
    <property type="match status" value="1"/>
</dbReference>